<sequence>MNKVLFLKGLLIFLILNAMSCTKATNPLPSGNANPSLGIENVIPSNLGNFYSTNFNRYTKVTAPNGKAIHIVVQSDITEEQIVRCRSILEHYLKNYPGSQYGNDKTAVANKIADNNAILALLNGSDNGQNPISNQVTGQPLYQHEIQVEGHSWYMNQDYTHRDAAYEEILHFVHDNGIGVDGTGGMPGALPNYQAEIRAAQQNALTNNLWGIGSASWIAELRAENSLTQEYLAALIDAYYGLWGAWTENATHSMWGGYTAKNRSEIATEDPTGNNLLNNKFFHPYLTYNARIDASLTGSFSLKYDPSKPYTEHARYLKDVTLLGSNDVSVIVNELNNDITGNSGSNTVVFSGSYSEYSVSTANNITTVNDNTTNRDGVNTLQLIEKLQFTDQTINL</sequence>
<feature type="chain" id="PRO_5038033991" description="Lipoprotein" evidence="1">
    <location>
        <begin position="25"/>
        <end position="396"/>
    </location>
</feature>
<keyword evidence="1" id="KW-0732">Signal</keyword>
<dbReference type="AlphaFoldDB" id="A0A916DSY7"/>
<feature type="signal peptide" evidence="1">
    <location>
        <begin position="1"/>
        <end position="24"/>
    </location>
</feature>
<organism evidence="2 3">
    <name type="scientific">Aureispira anguillae</name>
    <dbReference type="NCBI Taxonomy" id="2864201"/>
    <lineage>
        <taxon>Bacteria</taxon>
        <taxon>Pseudomonadati</taxon>
        <taxon>Bacteroidota</taxon>
        <taxon>Saprospiria</taxon>
        <taxon>Saprospirales</taxon>
        <taxon>Saprospiraceae</taxon>
        <taxon>Aureispira</taxon>
    </lineage>
</organism>
<evidence type="ECO:0008006" key="4">
    <source>
        <dbReference type="Google" id="ProtNLM"/>
    </source>
</evidence>
<evidence type="ECO:0000313" key="3">
    <source>
        <dbReference type="Proteomes" id="UP001060919"/>
    </source>
</evidence>
<protein>
    <recommendedName>
        <fullName evidence="4">Lipoprotein</fullName>
    </recommendedName>
</protein>
<gene>
    <name evidence="2" type="ORF">AsAng_0018370</name>
</gene>
<proteinExistence type="predicted"/>
<accession>A0A916DSY7</accession>
<dbReference type="EMBL" id="AP026867">
    <property type="protein sequence ID" value="BDS11126.1"/>
    <property type="molecule type" value="Genomic_DNA"/>
</dbReference>
<dbReference type="RefSeq" id="WP_264792333.1">
    <property type="nucleotide sequence ID" value="NZ_AP026867.1"/>
</dbReference>
<reference evidence="2" key="1">
    <citation type="submission" date="2022-09" db="EMBL/GenBank/DDBJ databases">
        <title>Aureispira anguillicida sp. nov., isolated from Leptocephalus of Japanese eel Anguilla japonica.</title>
        <authorList>
            <person name="Yuasa K."/>
            <person name="Mekata T."/>
            <person name="Ikunari K."/>
        </authorList>
    </citation>
    <scope>NUCLEOTIDE SEQUENCE</scope>
    <source>
        <strain evidence="2">EL160426</strain>
    </source>
</reference>
<name>A0A916DSY7_9BACT</name>
<dbReference type="Proteomes" id="UP001060919">
    <property type="component" value="Chromosome"/>
</dbReference>
<keyword evidence="3" id="KW-1185">Reference proteome</keyword>
<evidence type="ECO:0000256" key="1">
    <source>
        <dbReference type="SAM" id="SignalP"/>
    </source>
</evidence>
<evidence type="ECO:0000313" key="2">
    <source>
        <dbReference type="EMBL" id="BDS11126.1"/>
    </source>
</evidence>
<dbReference type="KEGG" id="aup:AsAng_0018370"/>